<dbReference type="Proteomes" id="UP000318231">
    <property type="component" value="Chromosome"/>
</dbReference>
<dbReference type="Pfam" id="PF04816">
    <property type="entry name" value="TrmK"/>
    <property type="match status" value="1"/>
</dbReference>
<reference evidence="1 2" key="1">
    <citation type="submission" date="2019-07" db="EMBL/GenBank/DDBJ databases">
        <title>Comparative genomics of three clinical Ureaplasma species: analysis of their core genomes and virulence factors.</title>
        <authorList>
            <person name="Yang T."/>
            <person name="Zhang Y."/>
            <person name="Li X."/>
            <person name="Kong Y."/>
            <person name="Yu H."/>
            <person name="Ruan Z."/>
            <person name="Xie X."/>
            <person name="Zhang J."/>
        </authorList>
    </citation>
    <scope>NUCLEOTIDE SEQUENCE [LARGE SCALE GENOMIC DNA]</scope>
    <source>
        <strain evidence="1 2">132</strain>
    </source>
</reference>
<dbReference type="PANTHER" id="PTHR38451">
    <property type="entry name" value="TRNA (ADENINE(22)-N(1))-METHYLTRANSFERASE"/>
    <property type="match status" value="1"/>
</dbReference>
<accession>A0AAP9D7D9</accession>
<name>A0AAP9D7D9_UREUR</name>
<dbReference type="InterPro" id="IPR029063">
    <property type="entry name" value="SAM-dependent_MTases_sf"/>
</dbReference>
<dbReference type="InterPro" id="IPR006901">
    <property type="entry name" value="TrmK"/>
</dbReference>
<organism evidence="1 2">
    <name type="scientific">Ureaplasma urealyticum</name>
    <name type="common">Ureaplasma urealyticum biotype 2</name>
    <dbReference type="NCBI Taxonomy" id="2130"/>
    <lineage>
        <taxon>Bacteria</taxon>
        <taxon>Bacillati</taxon>
        <taxon>Mycoplasmatota</taxon>
        <taxon>Mycoplasmoidales</taxon>
        <taxon>Mycoplasmoidaceae</taxon>
        <taxon>Ureaplasma</taxon>
    </lineage>
</organism>
<dbReference type="PIRSF" id="PIRSF018637">
    <property type="entry name" value="TrmK"/>
    <property type="match status" value="1"/>
</dbReference>
<gene>
    <name evidence="1" type="ORF">FJM05_01760</name>
</gene>
<dbReference type="PANTHER" id="PTHR38451:SF1">
    <property type="entry name" value="TRNA (ADENINE(22)-N(1))-METHYLTRANSFERASE"/>
    <property type="match status" value="1"/>
</dbReference>
<dbReference type="RefSeq" id="WP_141926369.1">
    <property type="nucleotide sequence ID" value="NZ_CP041200.1"/>
</dbReference>
<evidence type="ECO:0000313" key="1">
    <source>
        <dbReference type="EMBL" id="QDI64918.1"/>
    </source>
</evidence>
<dbReference type="GO" id="GO:0160105">
    <property type="term" value="F:tRNA (adenine(22)-N1)-methyltransferase activity"/>
    <property type="evidence" value="ECO:0007669"/>
    <property type="project" value="InterPro"/>
</dbReference>
<dbReference type="Gene3D" id="3.40.50.150">
    <property type="entry name" value="Vaccinia Virus protein VP39"/>
    <property type="match status" value="1"/>
</dbReference>
<evidence type="ECO:0000313" key="2">
    <source>
        <dbReference type="Proteomes" id="UP000318231"/>
    </source>
</evidence>
<proteinExistence type="predicted"/>
<dbReference type="EMBL" id="CP041200">
    <property type="protein sequence ID" value="QDI64918.1"/>
    <property type="molecule type" value="Genomic_DNA"/>
</dbReference>
<protein>
    <submittedName>
        <fullName evidence="1">tRNA (Adenine-N(1))-methyltransferase</fullName>
    </submittedName>
</protein>
<sequence>MNQKTRIAFIADLINHAQNIVDVGSDHAYLAKILLLNNKAQHVTNIEVNQGPLENGINNLAKNNLLQQTTNILNNGFKDLILEKTYDYCVIAGMGATSIIEILDQNKNQIKNFILQPNTQSYKLRKYLNEHSYQIKIEHIFVENKIFYEIIICFKTINVPKLIEKDYYISSQIHKDSLKLYLDFLKKRYEYLKTLDLSLVSENIVKEYEYIKEFIHEKNRY</sequence>
<dbReference type="SUPFAM" id="SSF53335">
    <property type="entry name" value="S-adenosyl-L-methionine-dependent methyltransferases"/>
    <property type="match status" value="1"/>
</dbReference>
<dbReference type="AlphaFoldDB" id="A0AAP9D7D9"/>